<dbReference type="InterPro" id="IPR027417">
    <property type="entry name" value="P-loop_NTPase"/>
</dbReference>
<dbReference type="PANTHER" id="PTHR48466">
    <property type="entry name" value="OS10G0509000 PROTEIN-RELATED"/>
    <property type="match status" value="1"/>
</dbReference>
<dbReference type="Gene3D" id="3.40.50.300">
    <property type="entry name" value="P-loop containing nucleotide triphosphate hydrolases"/>
    <property type="match status" value="1"/>
</dbReference>
<dbReference type="GO" id="GO:0072344">
    <property type="term" value="P:rescue of stalled ribosome"/>
    <property type="evidence" value="ECO:0007669"/>
    <property type="project" value="UniProtKB-UniRule"/>
</dbReference>
<dbReference type="Proteomes" id="UP000886043">
    <property type="component" value="Unassembled WGS sequence"/>
</dbReference>
<evidence type="ECO:0000256" key="3">
    <source>
        <dbReference type="ARBA" id="ARBA00022801"/>
    </source>
</evidence>
<dbReference type="PIRSF" id="PIRSF005814">
    <property type="entry name" value="MutS_YshD"/>
    <property type="match status" value="1"/>
</dbReference>
<dbReference type="SUPFAM" id="SSF160443">
    <property type="entry name" value="SMR domain-like"/>
    <property type="match status" value="1"/>
</dbReference>
<dbReference type="SMART" id="SM00534">
    <property type="entry name" value="MUTSac"/>
    <property type="match status" value="1"/>
</dbReference>
<dbReference type="GO" id="GO:0006298">
    <property type="term" value="P:mismatch repair"/>
    <property type="evidence" value="ECO:0007669"/>
    <property type="project" value="InterPro"/>
</dbReference>
<sequence length="765" mass="85955">MPGVLDKLEWPGLLQEIKAYLATEAGEGLVETFSPAFSFEEALARQNFFQELEDFARRTGLNRLPELPRLTPLVLRATRGGILLPEELYLILRYLETGRLLKELSFFPDLSRLEFLREELSSALEPGGRDLTDRASPELREARRRVRHYFERLHRLMEDLLRSYARAGVLQEEHIFQRKGRLVLPVRAEHKNRVPGILHDVSQSGATVFIEPAEAVPVSNELELARLEEERARQKALERLSRLVEGEAQALREVEEAVARVDLGLAALNLSRRYRGRYPRLKSSGQLRLLKAAHPFFFLRGEEPVANDFFLSPERPVLLISGPNYGGKTVATKTVGLCVLLAQAGLPIPAAEGSEIPVFREILADLGDDQGLEIHESSFSAHLRVLAGILEKAGPGTLVLLDEPGRGTDPREGGALAVAILETLEHSGALVVATTHFPEVKRYAVLSSKTLPASMAFEPQTLRPLYRLVYGLPGDSHGLTLARTFLPPEVVDRARRLYSGSEEDGRLWERLHHLEAELEKQKEGLAAERKALEEEKRKWEEKRRQLEEEYRLLREELRREVEKRLQSLSHRLQELAREYSRKGKKHVEKEWKTATREIIDGLKEPAVPGPLSPGQRVYLQDLQREGEVVRDLGEGVEVRVGNFRLALSKKGIKVLTDASEKARFQISVSSRVPVSREIHLLGLRVDEALSRLETFLNQALLAGVREVRVVHGLGTGKLMQAVRDYLDGHEAVESWRPAAPHEGGEGATMVKLVPPAGGVLHRRGS</sequence>
<keyword evidence="4 7" id="KW-0067">ATP-binding</keyword>
<dbReference type="PROSITE" id="PS50828">
    <property type="entry name" value="SMR"/>
    <property type="match status" value="1"/>
</dbReference>
<comment type="similarity">
    <text evidence="7">Belongs to the DNA mismatch repair MutS family. MutS2 subfamily.</text>
</comment>
<evidence type="ECO:0000256" key="1">
    <source>
        <dbReference type="ARBA" id="ARBA00022730"/>
    </source>
</evidence>
<dbReference type="GO" id="GO:0005524">
    <property type="term" value="F:ATP binding"/>
    <property type="evidence" value="ECO:0007669"/>
    <property type="project" value="UniProtKB-UniRule"/>
</dbReference>
<keyword evidence="7" id="KW-0255">Endonuclease</keyword>
<evidence type="ECO:0000256" key="4">
    <source>
        <dbReference type="ARBA" id="ARBA00022840"/>
    </source>
</evidence>
<dbReference type="InterPro" id="IPR007696">
    <property type="entry name" value="DNA_mismatch_repair_MutS_core"/>
</dbReference>
<dbReference type="SUPFAM" id="SSF52540">
    <property type="entry name" value="P-loop containing nucleoside triphosphate hydrolases"/>
    <property type="match status" value="1"/>
</dbReference>
<dbReference type="InterPro" id="IPR002625">
    <property type="entry name" value="Smr_dom"/>
</dbReference>
<dbReference type="GO" id="GO:0004519">
    <property type="term" value="F:endonuclease activity"/>
    <property type="evidence" value="ECO:0007669"/>
    <property type="project" value="UniProtKB-UniRule"/>
</dbReference>
<keyword evidence="6 7" id="KW-0238">DNA-binding</keyword>
<dbReference type="GO" id="GO:0043023">
    <property type="term" value="F:ribosomal large subunit binding"/>
    <property type="evidence" value="ECO:0007669"/>
    <property type="project" value="UniProtKB-UniRule"/>
</dbReference>
<comment type="function">
    <text evidence="7">Endonuclease that is involved in the suppression of homologous recombination and thus may have a key role in the control of bacterial genetic diversity.</text>
</comment>
<keyword evidence="8" id="KW-0175">Coiled coil</keyword>
<evidence type="ECO:0000256" key="6">
    <source>
        <dbReference type="ARBA" id="ARBA00023125"/>
    </source>
</evidence>
<keyword evidence="3 7" id="KW-0378">Hydrolase</keyword>
<evidence type="ECO:0000256" key="2">
    <source>
        <dbReference type="ARBA" id="ARBA00022741"/>
    </source>
</evidence>
<dbReference type="InterPro" id="IPR036063">
    <property type="entry name" value="Smr_dom_sf"/>
</dbReference>
<evidence type="ECO:0000259" key="9">
    <source>
        <dbReference type="PROSITE" id="PS50828"/>
    </source>
</evidence>
<dbReference type="EMBL" id="DRMH01000068">
    <property type="protein sequence ID" value="HFC97822.1"/>
    <property type="molecule type" value="Genomic_DNA"/>
</dbReference>
<evidence type="ECO:0000256" key="5">
    <source>
        <dbReference type="ARBA" id="ARBA00022884"/>
    </source>
</evidence>
<dbReference type="EC" id="3.6.4.-" evidence="7"/>
<dbReference type="InterPro" id="IPR036187">
    <property type="entry name" value="DNA_mismatch_repair_MutS_sf"/>
</dbReference>
<dbReference type="AlphaFoldDB" id="A0A7C3GSX3"/>
<dbReference type="Pfam" id="PF00488">
    <property type="entry name" value="MutS_V"/>
    <property type="match status" value="1"/>
</dbReference>
<dbReference type="InterPro" id="IPR005747">
    <property type="entry name" value="MutS2"/>
</dbReference>
<dbReference type="NCBIfam" id="TIGR01069">
    <property type="entry name" value="mutS2"/>
    <property type="match status" value="1"/>
</dbReference>
<evidence type="ECO:0000256" key="7">
    <source>
        <dbReference type="HAMAP-Rule" id="MF_00092"/>
    </source>
</evidence>
<dbReference type="EC" id="3.1.-.-" evidence="7"/>
<feature type="binding site" evidence="7">
    <location>
        <begin position="322"/>
        <end position="329"/>
    </location>
    <ligand>
        <name>ATP</name>
        <dbReference type="ChEBI" id="CHEBI:30616"/>
    </ligand>
</feature>
<protein>
    <recommendedName>
        <fullName evidence="7">Endonuclease MutS2</fullName>
        <ecNumber evidence="7">3.1.-.-</ecNumber>
    </recommendedName>
    <alternativeName>
        <fullName evidence="7">Ribosome-associated protein quality control-upstream factor</fullName>
        <shortName evidence="7">RQC-upstream factor</shortName>
        <shortName evidence="7">RqcU</shortName>
        <ecNumber evidence="7">3.6.4.-</ecNumber>
    </alternativeName>
</protein>
<gene>
    <name evidence="7" type="primary">mutS2</name>
    <name evidence="7" type="synonym">rqcU</name>
    <name evidence="10" type="ORF">ENJ40_05125</name>
</gene>
<keyword evidence="2 7" id="KW-0547">Nucleotide-binding</keyword>
<dbReference type="Pfam" id="PF01713">
    <property type="entry name" value="Smr"/>
    <property type="match status" value="1"/>
</dbReference>
<dbReference type="GO" id="GO:0016887">
    <property type="term" value="F:ATP hydrolysis activity"/>
    <property type="evidence" value="ECO:0007669"/>
    <property type="project" value="InterPro"/>
</dbReference>
<evidence type="ECO:0000313" key="10">
    <source>
        <dbReference type="EMBL" id="HFC97822.1"/>
    </source>
</evidence>
<dbReference type="GO" id="GO:0140664">
    <property type="term" value="F:ATP-dependent DNA damage sensor activity"/>
    <property type="evidence" value="ECO:0007669"/>
    <property type="project" value="InterPro"/>
</dbReference>
<dbReference type="GO" id="GO:0045910">
    <property type="term" value="P:negative regulation of DNA recombination"/>
    <property type="evidence" value="ECO:0007669"/>
    <property type="project" value="InterPro"/>
</dbReference>
<evidence type="ECO:0000256" key="8">
    <source>
        <dbReference type="SAM" id="Coils"/>
    </source>
</evidence>
<dbReference type="SMART" id="SM00463">
    <property type="entry name" value="SMR"/>
    <property type="match status" value="1"/>
</dbReference>
<dbReference type="InterPro" id="IPR045076">
    <property type="entry name" value="MutS"/>
</dbReference>
<dbReference type="PANTHER" id="PTHR48466:SF2">
    <property type="entry name" value="OS10G0509000 PROTEIN"/>
    <property type="match status" value="1"/>
</dbReference>
<feature type="coiled-coil region" evidence="8">
    <location>
        <begin position="511"/>
        <end position="585"/>
    </location>
</feature>
<dbReference type="InterPro" id="IPR000432">
    <property type="entry name" value="DNA_mismatch_repair_MutS_C"/>
</dbReference>
<dbReference type="SMART" id="SM00533">
    <property type="entry name" value="MUTSd"/>
    <property type="match status" value="1"/>
</dbReference>
<comment type="function">
    <text evidence="7">Acts as a ribosome collision sensor, splitting the ribosome into its 2 subunits. Detects stalled/collided 70S ribosomes which it binds and splits by an ATP-hydrolysis driven conformational change. Acts upstream of the ribosome quality control system (RQC), a ribosome-associated complex that mediates the extraction of incompletely synthesized nascent chains from stalled ribosomes and their subsequent degradation. Probably generates substrates for RQC.</text>
</comment>
<keyword evidence="1 7" id="KW-0699">rRNA-binding</keyword>
<reference evidence="10" key="1">
    <citation type="journal article" date="2020" name="mSystems">
        <title>Genome- and Community-Level Interaction Insights into Carbon Utilization and Element Cycling Functions of Hydrothermarchaeota in Hydrothermal Sediment.</title>
        <authorList>
            <person name="Zhou Z."/>
            <person name="Liu Y."/>
            <person name="Xu W."/>
            <person name="Pan J."/>
            <person name="Luo Z.H."/>
            <person name="Li M."/>
        </authorList>
    </citation>
    <scope>NUCLEOTIDE SEQUENCE [LARGE SCALE GENOMIC DNA]</scope>
    <source>
        <strain evidence="10">HyVt-483</strain>
    </source>
</reference>
<dbReference type="SUPFAM" id="SSF48334">
    <property type="entry name" value="DNA repair protein MutS, domain III"/>
    <property type="match status" value="1"/>
</dbReference>
<dbReference type="Gene3D" id="3.30.1370.110">
    <property type="match status" value="1"/>
</dbReference>
<comment type="caution">
    <text evidence="10">The sequence shown here is derived from an EMBL/GenBank/DDBJ whole genome shotgun (WGS) entry which is preliminary data.</text>
</comment>
<accession>A0A7C3GSX3</accession>
<keyword evidence="7" id="KW-0540">Nuclease</keyword>
<dbReference type="GO" id="GO:0030983">
    <property type="term" value="F:mismatched DNA binding"/>
    <property type="evidence" value="ECO:0007669"/>
    <property type="project" value="InterPro"/>
</dbReference>
<proteinExistence type="inferred from homology"/>
<name>A0A7C3GSX3_9BACT</name>
<dbReference type="GO" id="GO:0019843">
    <property type="term" value="F:rRNA binding"/>
    <property type="evidence" value="ECO:0007669"/>
    <property type="project" value="UniProtKB-UniRule"/>
</dbReference>
<feature type="domain" description="Smr" evidence="9">
    <location>
        <begin position="678"/>
        <end position="753"/>
    </location>
</feature>
<keyword evidence="5 7" id="KW-0694">RNA-binding</keyword>
<dbReference type="HAMAP" id="MF_00092">
    <property type="entry name" value="MutS2"/>
    <property type="match status" value="1"/>
</dbReference>
<organism evidence="10">
    <name type="scientific">Thermosulfurimonas dismutans</name>
    <dbReference type="NCBI Taxonomy" id="999894"/>
    <lineage>
        <taxon>Bacteria</taxon>
        <taxon>Pseudomonadati</taxon>
        <taxon>Thermodesulfobacteriota</taxon>
        <taxon>Thermodesulfobacteria</taxon>
        <taxon>Thermodesulfobacteriales</taxon>
        <taxon>Thermodesulfobacteriaceae</taxon>
        <taxon>Thermosulfurimonas</taxon>
    </lineage>
</organism>
<comment type="subunit">
    <text evidence="7">Homodimer. Binds to stalled ribosomes, contacting rRNA.</text>
</comment>